<dbReference type="SUPFAM" id="SSF53822">
    <property type="entry name" value="Periplasmic binding protein-like I"/>
    <property type="match status" value="1"/>
</dbReference>
<keyword evidence="6" id="KW-1185">Reference proteome</keyword>
<evidence type="ECO:0000259" key="4">
    <source>
        <dbReference type="PROSITE" id="PS50932"/>
    </source>
</evidence>
<dbReference type="RefSeq" id="WP_154416742.1">
    <property type="nucleotide sequence ID" value="NZ_VUNS01000001.1"/>
</dbReference>
<reference evidence="5 6" key="1">
    <citation type="submission" date="2019-08" db="EMBL/GenBank/DDBJ databases">
        <title>In-depth cultivation of the pig gut microbiome towards novel bacterial diversity and tailored functional studies.</title>
        <authorList>
            <person name="Wylensek D."/>
            <person name="Hitch T.C.A."/>
            <person name="Clavel T."/>
        </authorList>
    </citation>
    <scope>NUCLEOTIDE SEQUENCE [LARGE SCALE GENOMIC DNA]</scope>
    <source>
        <strain evidence="5 6">BBE-744-WT-12</strain>
    </source>
</reference>
<dbReference type="PANTHER" id="PTHR30146">
    <property type="entry name" value="LACI-RELATED TRANSCRIPTIONAL REPRESSOR"/>
    <property type="match status" value="1"/>
</dbReference>
<dbReference type="PANTHER" id="PTHR30146:SF109">
    <property type="entry name" value="HTH-TYPE TRANSCRIPTIONAL REGULATOR GALS"/>
    <property type="match status" value="1"/>
</dbReference>
<dbReference type="Proteomes" id="UP000435649">
    <property type="component" value="Unassembled WGS sequence"/>
</dbReference>
<evidence type="ECO:0000313" key="5">
    <source>
        <dbReference type="EMBL" id="MST95677.1"/>
    </source>
</evidence>
<dbReference type="SUPFAM" id="SSF47413">
    <property type="entry name" value="lambda repressor-like DNA-binding domains"/>
    <property type="match status" value="1"/>
</dbReference>
<evidence type="ECO:0000256" key="1">
    <source>
        <dbReference type="ARBA" id="ARBA00023015"/>
    </source>
</evidence>
<dbReference type="InterPro" id="IPR000843">
    <property type="entry name" value="HTH_LacI"/>
</dbReference>
<dbReference type="InterPro" id="IPR028082">
    <property type="entry name" value="Peripla_BP_I"/>
</dbReference>
<dbReference type="Gene3D" id="3.40.50.2300">
    <property type="match status" value="2"/>
</dbReference>
<comment type="caution">
    <text evidence="5">The sequence shown here is derived from an EMBL/GenBank/DDBJ whole genome shotgun (WGS) entry which is preliminary data.</text>
</comment>
<feature type="domain" description="HTH lacI-type" evidence="4">
    <location>
        <begin position="6"/>
        <end position="47"/>
    </location>
</feature>
<evidence type="ECO:0000313" key="6">
    <source>
        <dbReference type="Proteomes" id="UP000435649"/>
    </source>
</evidence>
<dbReference type="Pfam" id="PF13377">
    <property type="entry name" value="Peripla_BP_3"/>
    <property type="match status" value="1"/>
</dbReference>
<protein>
    <submittedName>
        <fullName evidence="5">LacI family transcriptional regulator</fullName>
    </submittedName>
</protein>
<name>A0A844FWU6_9BACT</name>
<keyword evidence="2" id="KW-0238">DNA-binding</keyword>
<dbReference type="GO" id="GO:0003700">
    <property type="term" value="F:DNA-binding transcription factor activity"/>
    <property type="evidence" value="ECO:0007669"/>
    <property type="project" value="TreeGrafter"/>
</dbReference>
<dbReference type="EMBL" id="VUNS01000001">
    <property type="protein sequence ID" value="MST95677.1"/>
    <property type="molecule type" value="Genomic_DNA"/>
</dbReference>
<dbReference type="PROSITE" id="PS50932">
    <property type="entry name" value="HTH_LACI_2"/>
    <property type="match status" value="1"/>
</dbReference>
<dbReference type="InterPro" id="IPR010982">
    <property type="entry name" value="Lambda_DNA-bd_dom_sf"/>
</dbReference>
<evidence type="ECO:0000256" key="3">
    <source>
        <dbReference type="ARBA" id="ARBA00023163"/>
    </source>
</evidence>
<keyword evidence="3" id="KW-0804">Transcription</keyword>
<evidence type="ECO:0000256" key="2">
    <source>
        <dbReference type="ARBA" id="ARBA00023125"/>
    </source>
</evidence>
<organism evidence="5 6">
    <name type="scientific">Victivallis lenta</name>
    <dbReference type="NCBI Taxonomy" id="2606640"/>
    <lineage>
        <taxon>Bacteria</taxon>
        <taxon>Pseudomonadati</taxon>
        <taxon>Lentisphaerota</taxon>
        <taxon>Lentisphaeria</taxon>
        <taxon>Victivallales</taxon>
        <taxon>Victivallaceae</taxon>
        <taxon>Victivallis</taxon>
    </lineage>
</organism>
<dbReference type="CDD" id="cd01392">
    <property type="entry name" value="HTH_LacI"/>
    <property type="match status" value="1"/>
</dbReference>
<gene>
    <name evidence="5" type="ORF">FYJ85_01265</name>
</gene>
<proteinExistence type="predicted"/>
<dbReference type="Pfam" id="PF00356">
    <property type="entry name" value="LacI"/>
    <property type="match status" value="1"/>
</dbReference>
<sequence>MSRDSQSIYTVAKKAGCSPSTVSRVLTNSTRVNPDTRARILAAMREMKFIARKRVPQIGILVSNLSGAKLTSYISQLLRLTMLELVKRDCVIRLLNGELEDWGLDDHFDAIISLAYDESVNRLMSEYPAPVISLNNPLAASCLYEIHSDHRQSARIATEYLLTMGHRNIMMICYKKAVGGIGDWGMLERIAAFRETLERFGLRADRIAYTDAEPIDNILLRARADNVTGLVVFSEDEMRIPYLLGHVMKVRIPDEMSVIMEDLPGVLDQTIPPITAVRQPFARMIAEIMTRLDKILAGDREPAEPVIFENELIIRESVSRIGDALRPAK</sequence>
<dbReference type="Gene3D" id="1.10.260.40">
    <property type="entry name" value="lambda repressor-like DNA-binding domains"/>
    <property type="match status" value="1"/>
</dbReference>
<dbReference type="InterPro" id="IPR046335">
    <property type="entry name" value="LacI/GalR-like_sensor"/>
</dbReference>
<keyword evidence="1" id="KW-0805">Transcription regulation</keyword>
<dbReference type="SMART" id="SM00354">
    <property type="entry name" value="HTH_LACI"/>
    <property type="match status" value="1"/>
</dbReference>
<dbReference type="AlphaFoldDB" id="A0A844FWU6"/>
<dbReference type="GO" id="GO:0000976">
    <property type="term" value="F:transcription cis-regulatory region binding"/>
    <property type="evidence" value="ECO:0007669"/>
    <property type="project" value="TreeGrafter"/>
</dbReference>
<accession>A0A844FWU6</accession>